<sequence>MYGELSTKSCVAPFLKSVAASSFPACPGRCLENTVSKQEFGVWLIVASVSLRCAFMVEDCLTACVKSQALVRRSRSLEHYKQTVVSSRHGAVSVWLQAVPGVHGRPHAVGSSQRKSTIMHYCIVYRLTDSFRGKHWLSLQRPGLFVSMC</sequence>
<evidence type="ECO:0000313" key="2">
    <source>
        <dbReference type="Proteomes" id="UP000016933"/>
    </source>
</evidence>
<accession>N1PL40</accession>
<dbReference type="AlphaFoldDB" id="N1PL40"/>
<protein>
    <submittedName>
        <fullName evidence="1">Uncharacterized protein</fullName>
    </submittedName>
</protein>
<keyword evidence="2" id="KW-1185">Reference proteome</keyword>
<reference evidence="1 2" key="2">
    <citation type="journal article" date="2012" name="PLoS Pathog.">
        <title>Diverse lifestyles and strategies of plant pathogenesis encoded in the genomes of eighteen Dothideomycetes fungi.</title>
        <authorList>
            <person name="Ohm R.A."/>
            <person name="Feau N."/>
            <person name="Henrissat B."/>
            <person name="Schoch C.L."/>
            <person name="Horwitz B.A."/>
            <person name="Barry K.W."/>
            <person name="Condon B.J."/>
            <person name="Copeland A.C."/>
            <person name="Dhillon B."/>
            <person name="Glaser F."/>
            <person name="Hesse C.N."/>
            <person name="Kosti I."/>
            <person name="LaButti K."/>
            <person name="Lindquist E.A."/>
            <person name="Lucas S."/>
            <person name="Salamov A.A."/>
            <person name="Bradshaw R.E."/>
            <person name="Ciuffetti L."/>
            <person name="Hamelin R.C."/>
            <person name="Kema G.H.J."/>
            <person name="Lawrence C."/>
            <person name="Scott J.A."/>
            <person name="Spatafora J.W."/>
            <person name="Turgeon B.G."/>
            <person name="de Wit P.J.G.M."/>
            <person name="Zhong S."/>
            <person name="Goodwin S.B."/>
            <person name="Grigoriev I.V."/>
        </authorList>
    </citation>
    <scope>NUCLEOTIDE SEQUENCE [LARGE SCALE GENOMIC DNA]</scope>
    <source>
        <strain evidence="2">NZE10 / CBS 128990</strain>
    </source>
</reference>
<dbReference type="Proteomes" id="UP000016933">
    <property type="component" value="Unassembled WGS sequence"/>
</dbReference>
<dbReference type="EMBL" id="KB446539">
    <property type="protein sequence ID" value="EME44207.1"/>
    <property type="molecule type" value="Genomic_DNA"/>
</dbReference>
<evidence type="ECO:0000313" key="1">
    <source>
        <dbReference type="EMBL" id="EME44207.1"/>
    </source>
</evidence>
<gene>
    <name evidence="1" type="ORF">DOTSEDRAFT_71890</name>
</gene>
<dbReference type="HOGENOM" id="CLU_1749596_0_0_1"/>
<name>N1PL40_DOTSN</name>
<organism evidence="1 2">
    <name type="scientific">Dothistroma septosporum (strain NZE10 / CBS 128990)</name>
    <name type="common">Red band needle blight fungus</name>
    <name type="synonym">Mycosphaerella pini</name>
    <dbReference type="NCBI Taxonomy" id="675120"/>
    <lineage>
        <taxon>Eukaryota</taxon>
        <taxon>Fungi</taxon>
        <taxon>Dikarya</taxon>
        <taxon>Ascomycota</taxon>
        <taxon>Pezizomycotina</taxon>
        <taxon>Dothideomycetes</taxon>
        <taxon>Dothideomycetidae</taxon>
        <taxon>Mycosphaerellales</taxon>
        <taxon>Mycosphaerellaceae</taxon>
        <taxon>Dothistroma</taxon>
    </lineage>
</organism>
<reference evidence="2" key="1">
    <citation type="journal article" date="2012" name="PLoS Genet.">
        <title>The genomes of the fungal plant pathogens Cladosporium fulvum and Dothistroma septosporum reveal adaptation to different hosts and lifestyles but also signatures of common ancestry.</title>
        <authorList>
            <person name="de Wit P.J.G.M."/>
            <person name="van der Burgt A."/>
            <person name="Oekmen B."/>
            <person name="Stergiopoulos I."/>
            <person name="Abd-Elsalam K.A."/>
            <person name="Aerts A.L."/>
            <person name="Bahkali A.H."/>
            <person name="Beenen H.G."/>
            <person name="Chettri P."/>
            <person name="Cox M.P."/>
            <person name="Datema E."/>
            <person name="de Vries R.P."/>
            <person name="Dhillon B."/>
            <person name="Ganley A.R."/>
            <person name="Griffiths S.A."/>
            <person name="Guo Y."/>
            <person name="Hamelin R.C."/>
            <person name="Henrissat B."/>
            <person name="Kabir M.S."/>
            <person name="Jashni M.K."/>
            <person name="Kema G."/>
            <person name="Klaubauf S."/>
            <person name="Lapidus A."/>
            <person name="Levasseur A."/>
            <person name="Lindquist E."/>
            <person name="Mehrabi R."/>
            <person name="Ohm R.A."/>
            <person name="Owen T.J."/>
            <person name="Salamov A."/>
            <person name="Schwelm A."/>
            <person name="Schijlen E."/>
            <person name="Sun H."/>
            <person name="van den Burg H.A."/>
            <person name="van Ham R.C.H.J."/>
            <person name="Zhang S."/>
            <person name="Goodwin S.B."/>
            <person name="Grigoriev I.V."/>
            <person name="Collemare J."/>
            <person name="Bradshaw R.E."/>
        </authorList>
    </citation>
    <scope>NUCLEOTIDE SEQUENCE [LARGE SCALE GENOMIC DNA]</scope>
    <source>
        <strain evidence="2">NZE10 / CBS 128990</strain>
    </source>
</reference>
<proteinExistence type="predicted"/>